<dbReference type="GO" id="GO:0005886">
    <property type="term" value="C:plasma membrane"/>
    <property type="evidence" value="ECO:0007669"/>
    <property type="project" value="UniProtKB-SubCell"/>
</dbReference>
<feature type="transmembrane region" description="Helical" evidence="7">
    <location>
        <begin position="64"/>
        <end position="84"/>
    </location>
</feature>
<feature type="transmembrane region" description="Helical" evidence="7">
    <location>
        <begin position="154"/>
        <end position="173"/>
    </location>
</feature>
<dbReference type="AlphaFoldDB" id="C5C0D4"/>
<dbReference type="SUPFAM" id="SSF103473">
    <property type="entry name" value="MFS general substrate transporter"/>
    <property type="match status" value="1"/>
</dbReference>
<dbReference type="InterPro" id="IPR036259">
    <property type="entry name" value="MFS_trans_sf"/>
</dbReference>
<feature type="transmembrane region" description="Helical" evidence="7">
    <location>
        <begin position="185"/>
        <end position="206"/>
    </location>
</feature>
<evidence type="ECO:0000313" key="10">
    <source>
        <dbReference type="Proteomes" id="UP000007962"/>
    </source>
</evidence>
<dbReference type="PANTHER" id="PTHR42718:SF46">
    <property type="entry name" value="BLR6921 PROTEIN"/>
    <property type="match status" value="1"/>
</dbReference>
<feature type="transmembrane region" description="Helical" evidence="7">
    <location>
        <begin position="96"/>
        <end position="118"/>
    </location>
</feature>
<keyword evidence="6 7" id="KW-0472">Membrane</keyword>
<evidence type="ECO:0000256" key="3">
    <source>
        <dbReference type="ARBA" id="ARBA00022475"/>
    </source>
</evidence>
<keyword evidence="4 7" id="KW-0812">Transmembrane</keyword>
<feature type="domain" description="Major facilitator superfamily (MFS) profile" evidence="8">
    <location>
        <begin position="1"/>
        <end position="430"/>
    </location>
</feature>
<name>C5C0D4_BEUC1</name>
<evidence type="ECO:0000256" key="4">
    <source>
        <dbReference type="ARBA" id="ARBA00022692"/>
    </source>
</evidence>
<dbReference type="KEGG" id="bcv:Bcav_1059"/>
<dbReference type="PROSITE" id="PS50850">
    <property type="entry name" value="MFS"/>
    <property type="match status" value="1"/>
</dbReference>
<feature type="transmembrane region" description="Helical" evidence="7">
    <location>
        <begin position="338"/>
        <end position="362"/>
    </location>
</feature>
<evidence type="ECO:0000256" key="6">
    <source>
        <dbReference type="ARBA" id="ARBA00023136"/>
    </source>
</evidence>
<dbReference type="Pfam" id="PF07690">
    <property type="entry name" value="MFS_1"/>
    <property type="match status" value="1"/>
</dbReference>
<feature type="transmembrane region" description="Helical" evidence="7">
    <location>
        <begin position="125"/>
        <end position="148"/>
    </location>
</feature>
<evidence type="ECO:0000256" key="2">
    <source>
        <dbReference type="ARBA" id="ARBA00022448"/>
    </source>
</evidence>
<dbReference type="HOGENOM" id="CLU_000960_28_2_11"/>
<feature type="transmembrane region" description="Helical" evidence="7">
    <location>
        <begin position="404"/>
        <end position="426"/>
    </location>
</feature>
<keyword evidence="10" id="KW-1185">Reference proteome</keyword>
<keyword evidence="3" id="KW-1003">Cell membrane</keyword>
<dbReference type="Gene3D" id="1.20.1720.10">
    <property type="entry name" value="Multidrug resistance protein D"/>
    <property type="match status" value="1"/>
</dbReference>
<feature type="transmembrane region" description="Helical" evidence="7">
    <location>
        <begin position="212"/>
        <end position="231"/>
    </location>
</feature>
<reference evidence="9 10" key="1">
    <citation type="journal article" date="2009" name="Stand. Genomic Sci.">
        <title>Complete genome sequence of Beutenbergia cavernae type strain (HKI 0122).</title>
        <authorList>
            <person name="Land M."/>
            <person name="Pukall R."/>
            <person name="Abt B."/>
            <person name="Goker M."/>
            <person name="Rohde M."/>
            <person name="Glavina Del Rio T."/>
            <person name="Tice H."/>
            <person name="Copeland A."/>
            <person name="Cheng J.F."/>
            <person name="Lucas S."/>
            <person name="Chen F."/>
            <person name="Nolan M."/>
            <person name="Bruce D."/>
            <person name="Goodwin L."/>
            <person name="Pitluck S."/>
            <person name="Ivanova N."/>
            <person name="Mavromatis K."/>
            <person name="Ovchinnikova G."/>
            <person name="Pati A."/>
            <person name="Chen A."/>
            <person name="Palaniappan K."/>
            <person name="Hauser L."/>
            <person name="Chang Y.J."/>
            <person name="Jefferies C.C."/>
            <person name="Saunders E."/>
            <person name="Brettin T."/>
            <person name="Detter J.C."/>
            <person name="Han C."/>
            <person name="Chain P."/>
            <person name="Bristow J."/>
            <person name="Eisen J.A."/>
            <person name="Markowitz V."/>
            <person name="Hugenholtz P."/>
            <person name="Kyrpides N.C."/>
            <person name="Klenk H.P."/>
            <person name="Lapidus A."/>
        </authorList>
    </citation>
    <scope>NUCLEOTIDE SEQUENCE [LARGE SCALE GENOMIC DNA]</scope>
    <source>
        <strain evidence="10">ATCC BAA-8 / DSM 12333 / NBRC 16432</strain>
    </source>
</reference>
<feature type="transmembrane region" description="Helical" evidence="7">
    <location>
        <begin position="37"/>
        <end position="57"/>
    </location>
</feature>
<proteinExistence type="predicted"/>
<comment type="subcellular location">
    <subcellularLocation>
        <location evidence="1">Cell membrane</location>
        <topology evidence="1">Multi-pass membrane protein</topology>
    </subcellularLocation>
</comment>
<gene>
    <name evidence="9" type="ordered locus">Bcav_1059</name>
</gene>
<evidence type="ECO:0000256" key="7">
    <source>
        <dbReference type="SAM" id="Phobius"/>
    </source>
</evidence>
<feature type="transmembrane region" description="Helical" evidence="7">
    <location>
        <begin position="314"/>
        <end position="332"/>
    </location>
</feature>
<feature type="transmembrane region" description="Helical" evidence="7">
    <location>
        <begin position="284"/>
        <end position="302"/>
    </location>
</feature>
<feature type="transmembrane region" description="Helical" evidence="7">
    <location>
        <begin position="374"/>
        <end position="398"/>
    </location>
</feature>
<accession>C5C0D4</accession>
<sequence>MLVCLALLLEGMASSSINVQVEPVRVDLGLGPVELQLVASAFLVLYAGLLPIAGRLVDSRGARGAFRLGVALFVLGSLLCAGAWDGWALVAGRAVQGVGAALSAPAALALVTSGLGAGSLRDRAVATYGAMGAAGFSLGLVVPGFVVAHAGWRASFAVLAPVGIALAVATWHIERGAAPTRERVGGARAVVLTAVLAAVLVALGGIGTLPASVVAGVGAAALAGAVALALAPGRRLVPPELLRLPSVRAASVSLAALFAGVLASLFVVSLALQTGRDLDAFDVGLLLLPQPLAFALVARVGARAVGRWGAPRALAAGIGAVLAALAALSLAPGLPTAVVLPAMAGIGVGLALAYPAASIWAVDGAPPSARGTTAALLTTAQNVGGASGLAVLTALSLVPPATSAGPGLMVSAALLVLGAALAFTLGRRTQPS</sequence>
<dbReference type="Proteomes" id="UP000007962">
    <property type="component" value="Chromosome"/>
</dbReference>
<evidence type="ECO:0000259" key="8">
    <source>
        <dbReference type="PROSITE" id="PS50850"/>
    </source>
</evidence>
<dbReference type="PANTHER" id="PTHR42718">
    <property type="entry name" value="MAJOR FACILITATOR SUPERFAMILY MULTIDRUG TRANSPORTER MFSC"/>
    <property type="match status" value="1"/>
</dbReference>
<protein>
    <submittedName>
        <fullName evidence="9">Major facilitator superfamily MFS_1</fullName>
    </submittedName>
</protein>
<keyword evidence="2" id="KW-0813">Transport</keyword>
<dbReference type="GO" id="GO:0022857">
    <property type="term" value="F:transmembrane transporter activity"/>
    <property type="evidence" value="ECO:0007669"/>
    <property type="project" value="InterPro"/>
</dbReference>
<dbReference type="InterPro" id="IPR020846">
    <property type="entry name" value="MFS_dom"/>
</dbReference>
<feature type="transmembrane region" description="Helical" evidence="7">
    <location>
        <begin position="252"/>
        <end position="272"/>
    </location>
</feature>
<organism evidence="9 10">
    <name type="scientific">Beutenbergia cavernae (strain ATCC BAA-8 / DSM 12333 / CCUG 43141 / JCM 11478 / NBRC 16432 / NCIMB 13614 / HKI 0122)</name>
    <dbReference type="NCBI Taxonomy" id="471853"/>
    <lineage>
        <taxon>Bacteria</taxon>
        <taxon>Bacillati</taxon>
        <taxon>Actinomycetota</taxon>
        <taxon>Actinomycetes</taxon>
        <taxon>Micrococcales</taxon>
        <taxon>Beutenbergiaceae</taxon>
        <taxon>Beutenbergia</taxon>
    </lineage>
</organism>
<dbReference type="Gene3D" id="1.20.1250.20">
    <property type="entry name" value="MFS general substrate transporter like domains"/>
    <property type="match status" value="1"/>
</dbReference>
<dbReference type="STRING" id="471853.Bcav_1059"/>
<evidence type="ECO:0000256" key="5">
    <source>
        <dbReference type="ARBA" id="ARBA00022989"/>
    </source>
</evidence>
<evidence type="ECO:0000313" key="9">
    <source>
        <dbReference type="EMBL" id="ACQ79320.1"/>
    </source>
</evidence>
<dbReference type="EMBL" id="CP001618">
    <property type="protein sequence ID" value="ACQ79320.1"/>
    <property type="molecule type" value="Genomic_DNA"/>
</dbReference>
<dbReference type="InterPro" id="IPR011701">
    <property type="entry name" value="MFS"/>
</dbReference>
<dbReference type="eggNOG" id="COG0477">
    <property type="taxonomic scope" value="Bacteria"/>
</dbReference>
<keyword evidence="5 7" id="KW-1133">Transmembrane helix</keyword>
<evidence type="ECO:0000256" key="1">
    <source>
        <dbReference type="ARBA" id="ARBA00004651"/>
    </source>
</evidence>